<dbReference type="PANTHER" id="PTHR32305:SF15">
    <property type="entry name" value="PROTEIN RHSA-RELATED"/>
    <property type="match status" value="1"/>
</dbReference>
<evidence type="ECO:0000313" key="2">
    <source>
        <dbReference type="Proteomes" id="UP000464480"/>
    </source>
</evidence>
<dbReference type="NCBIfam" id="TIGR03696">
    <property type="entry name" value="Rhs_assc_core"/>
    <property type="match status" value="1"/>
</dbReference>
<dbReference type="EMBL" id="CP026115">
    <property type="protein sequence ID" value="QHG63110.2"/>
    <property type="molecule type" value="Genomic_DNA"/>
</dbReference>
<gene>
    <name evidence="1" type="ORF">C2H86_01200</name>
</gene>
<protein>
    <submittedName>
        <fullName evidence="1">RHS repeat-associated core domain-containing protein</fullName>
    </submittedName>
</protein>
<dbReference type="AlphaFoldDB" id="A0A6I6XNX9"/>
<dbReference type="RefSeq" id="WP_159408724.1">
    <property type="nucleotide sequence ID" value="NZ_CP026115.2"/>
</dbReference>
<dbReference type="InterPro" id="IPR050708">
    <property type="entry name" value="T6SS_VgrG/RHS"/>
</dbReference>
<evidence type="ECO:0000313" key="1">
    <source>
        <dbReference type="EMBL" id="QHG63110.2"/>
    </source>
</evidence>
<organism evidence="1 2">
    <name type="scientific">Pseudomonas putida</name>
    <name type="common">Arthrobacter siderocapsulatus</name>
    <dbReference type="NCBI Taxonomy" id="303"/>
    <lineage>
        <taxon>Bacteria</taxon>
        <taxon>Pseudomonadati</taxon>
        <taxon>Pseudomonadota</taxon>
        <taxon>Gammaproteobacteria</taxon>
        <taxon>Pseudomonadales</taxon>
        <taxon>Pseudomonadaceae</taxon>
        <taxon>Pseudomonas</taxon>
    </lineage>
</organism>
<name>A0A6I6XNX9_PSEPU</name>
<dbReference type="InterPro" id="IPR022385">
    <property type="entry name" value="Rhs_assc_core"/>
</dbReference>
<dbReference type="Gene3D" id="2.180.10.10">
    <property type="entry name" value="RHS repeat-associated core"/>
    <property type="match status" value="1"/>
</dbReference>
<accession>A0A6I6XNX9</accession>
<dbReference type="PANTHER" id="PTHR32305">
    <property type="match status" value="1"/>
</dbReference>
<dbReference type="Proteomes" id="UP000464480">
    <property type="component" value="Chromosome"/>
</dbReference>
<proteinExistence type="predicted"/>
<sequence length="938" mass="104447">MTDSRGLVVRNIACHRGGSGNSADLDIRINQQLFDARGHLSQQCDPRFFEGRKNDPQQAPNQVIHHGLSGRVLKSESIDAGVRIVFSNMGGQVLDHWDGRGTHQQIEYDQSKRLLAQFEQVAGEMDRRCTDRFTYAGGDAEEAKRNRCGQMIRHDDPAGSQWHERFNLQGQPSQETRQFLQALVPPDWPESVDARDELLEKKKDQNTQNIDVLYNSGWKHDALGAMIETLDAMGNVQRFEMDIAGRSSKSLLNDQGLLEAVEYNALGQVTMELAGNKVTTTTRFSAVNGRLVSFQASNADGKRLLHLQYTYDPVGNIDCVEDLAQPIKWGAGRVAAVSSYTYDTLYQLTSASGRENASQTIGPALPGVEIFGKLDDSRWRNYTQDFSYDRGGNLTDLMHKVNGAVVSHRVMAVDPRSNRSLFKESEGSPIDFGKGFDANGNQQTLAPGQAMQWDARNQLSLVTQVVREAPDGRDDDVEAYVYDGGGQRVRKVRRTKTMRGAQVSEVRYLPGLEIRTLASGEQLQVVTTQAGRSGVRLLHWEAGKPGGVDNDQLRYSVSDHLGSSMLELAQNAELISQESFYAYGGTAWWAARSAVEAKYKTVRYSGKERDATGLYYYGFRYYAPWLQRWINPDPAGDVDGLNLYRMTRNNPIVFRDPDGRMSIEEELGLYIGAAVLVISAIALVPLLHRRILAIMASEGRAALEADERATLQKLEETANTFAREERLPQEVAEKYFAFMRAEYLGRVRGRRIAFGVANIDGTLHAYSYIPSEVEKVKTVIGEGLEVSRRLRAMGAGHKVLMRLGSHTEQVERPQVSETIFEQGSNVTTQRKKAGKMAAALPGNQVLDKAGSAEAELIFTVENPQHFARQSMSSRDSKILDRTIASLRNRKIGYKLSGTNEYVVDLAGFGGQKGRGAFRLALTQEGTKRYLTRILNPHT</sequence>
<reference evidence="1 2" key="1">
    <citation type="submission" date="2020-02" db="EMBL/GenBank/DDBJ databases">
        <title>Pseudomonas Putida W5 Complete Genome Assembly.</title>
        <authorList>
            <person name="Yuan Z.-C."/>
            <person name="Shaw G.A."/>
            <person name="Cusano A.D."/>
            <person name="Caddey B.J."/>
            <person name="Weselowski B.J."/>
        </authorList>
    </citation>
    <scope>NUCLEOTIDE SEQUENCE [LARGE SCALE GENOMIC DNA]</scope>
    <source>
        <strain evidence="1 2">W5</strain>
    </source>
</reference>